<sequence>MDTLRLRHSATTSTLNSEIAQLQKDLLSERRETETLRRALDELSEDISRESYGRRREISLRLSFLSREENLAEHLRRWLRKSRELIARASGSVDSESSISTACEKIIKSAEGLLETLNGQPSVVDENSSGSMARIIAAKDAVATLTQELQYETNRRLRTELQMAGVHPTLEDLVEEKPTPLIVGDGVEQKSSIPHVNGRIEKPTLSTSTSTLTTSYSEPESSLTATSKVSDTLISPISPGKLNITQLPDETPEPVKVALHDEEPSTPKADSAELVPSPKETPTTSSIPSQSESDASTPEPTPVVQNDTVISASSHEEVAPAPSPVIEENGTSPMIPDIVIASVDSEDVVSVGPTIESSFETVGSPKPKEEASEPLIKDIPQPESAVIIAFPSSESLNDAATRASEVVENQSISSSPTPPIPPQPSLIESLAQVKHRYDDLQKAFRDCHTALRDLKNDIDDLPSRDVTVVLKTAVDRLDDYNEDTRVELEIRVSDEERIYAGYETLLSIPGAMSDEVDAEQMDHDIRAFIDGTDPGVSRAMHQFSRKLDDLQHDIAALKQALHEVQASEEESQASSVNASPSWTSWTGGLLGSTRPASPTPSFGSVMTSPRLRHTSSLSQIRRAASEPTSSDPFAGLGLRIPMPTHTLASKLSASAGGLRPQPRARTVSSSAMYMLGFGARKPSFGGPTPPTRTPSVHQAVTKVEEASDTESSEDGNSDVE</sequence>
<feature type="compositionally biased region" description="Low complexity" evidence="2">
    <location>
        <begin position="203"/>
        <end position="224"/>
    </location>
</feature>
<dbReference type="Proteomes" id="UP001385951">
    <property type="component" value="Unassembled WGS sequence"/>
</dbReference>
<feature type="region of interest" description="Disordered" evidence="2">
    <location>
        <begin position="355"/>
        <end position="379"/>
    </location>
</feature>
<feature type="region of interest" description="Disordered" evidence="2">
    <location>
        <begin position="587"/>
        <end position="636"/>
    </location>
</feature>
<protein>
    <submittedName>
        <fullName evidence="3">Uncharacterized protein</fullName>
    </submittedName>
</protein>
<dbReference type="EMBL" id="JASBNA010000003">
    <property type="protein sequence ID" value="KAK7693864.1"/>
    <property type="molecule type" value="Genomic_DNA"/>
</dbReference>
<feature type="compositionally biased region" description="Acidic residues" evidence="2">
    <location>
        <begin position="706"/>
        <end position="720"/>
    </location>
</feature>
<comment type="caution">
    <text evidence="3">The sequence shown here is derived from an EMBL/GenBank/DDBJ whole genome shotgun (WGS) entry which is preliminary data.</text>
</comment>
<keyword evidence="1" id="KW-0175">Coiled coil</keyword>
<feature type="compositionally biased region" description="Polar residues" evidence="2">
    <location>
        <begin position="280"/>
        <end position="313"/>
    </location>
</feature>
<feature type="coiled-coil region" evidence="1">
    <location>
        <begin position="540"/>
        <end position="567"/>
    </location>
</feature>
<reference evidence="3 4" key="1">
    <citation type="submission" date="2022-09" db="EMBL/GenBank/DDBJ databases">
        <authorList>
            <person name="Palmer J.M."/>
        </authorList>
    </citation>
    <scope>NUCLEOTIDE SEQUENCE [LARGE SCALE GENOMIC DNA]</scope>
    <source>
        <strain evidence="3 4">DSM 7382</strain>
    </source>
</reference>
<name>A0AAW0GWA5_9APHY</name>
<feature type="region of interest" description="Disordered" evidence="2">
    <location>
        <begin position="680"/>
        <end position="720"/>
    </location>
</feature>
<proteinExistence type="predicted"/>
<evidence type="ECO:0000313" key="4">
    <source>
        <dbReference type="Proteomes" id="UP001385951"/>
    </source>
</evidence>
<feature type="region of interest" description="Disordered" evidence="2">
    <location>
        <begin position="185"/>
        <end position="228"/>
    </location>
</feature>
<feature type="compositionally biased region" description="Polar residues" evidence="2">
    <location>
        <begin position="594"/>
        <end position="607"/>
    </location>
</feature>
<evidence type="ECO:0000256" key="1">
    <source>
        <dbReference type="SAM" id="Coils"/>
    </source>
</evidence>
<evidence type="ECO:0000313" key="3">
    <source>
        <dbReference type="EMBL" id="KAK7693864.1"/>
    </source>
</evidence>
<gene>
    <name evidence="3" type="ORF">QCA50_003437</name>
</gene>
<evidence type="ECO:0000256" key="2">
    <source>
        <dbReference type="SAM" id="MobiDB-lite"/>
    </source>
</evidence>
<feature type="coiled-coil region" evidence="1">
    <location>
        <begin position="19"/>
        <end position="46"/>
    </location>
</feature>
<dbReference type="AlphaFoldDB" id="A0AAW0GWA5"/>
<organism evidence="3 4">
    <name type="scientific">Cerrena zonata</name>
    <dbReference type="NCBI Taxonomy" id="2478898"/>
    <lineage>
        <taxon>Eukaryota</taxon>
        <taxon>Fungi</taxon>
        <taxon>Dikarya</taxon>
        <taxon>Basidiomycota</taxon>
        <taxon>Agaricomycotina</taxon>
        <taxon>Agaricomycetes</taxon>
        <taxon>Polyporales</taxon>
        <taxon>Cerrenaceae</taxon>
        <taxon>Cerrena</taxon>
    </lineage>
</organism>
<accession>A0AAW0GWA5</accession>
<keyword evidence="4" id="KW-1185">Reference proteome</keyword>
<feature type="region of interest" description="Disordered" evidence="2">
    <location>
        <begin position="262"/>
        <end position="332"/>
    </location>
</feature>